<dbReference type="Pfam" id="PF10685">
    <property type="entry name" value="KGG"/>
    <property type="match status" value="2"/>
</dbReference>
<evidence type="ECO:0000313" key="2">
    <source>
        <dbReference type="EMBL" id="GAM36179.1"/>
    </source>
</evidence>
<gene>
    <name evidence="2" type="ORF">TCE0_018f05068</name>
</gene>
<feature type="region of interest" description="Disordered" evidence="1">
    <location>
        <begin position="49"/>
        <end position="146"/>
    </location>
</feature>
<dbReference type="EMBL" id="DF933814">
    <property type="protein sequence ID" value="GAM36179.1"/>
    <property type="molecule type" value="Genomic_DNA"/>
</dbReference>
<dbReference type="Proteomes" id="UP000053095">
    <property type="component" value="Unassembled WGS sequence"/>
</dbReference>
<feature type="compositionally biased region" description="Basic and acidic residues" evidence="1">
    <location>
        <begin position="67"/>
        <end position="77"/>
    </location>
</feature>
<feature type="compositionally biased region" description="Gly residues" evidence="1">
    <location>
        <begin position="81"/>
        <end position="91"/>
    </location>
</feature>
<reference evidence="3" key="1">
    <citation type="journal article" date="2015" name="Genome Announc.">
        <title>Draft genome sequence of Talaromyces cellulolyticus strain Y-94, a source of lignocellulosic biomass-degrading enzymes.</title>
        <authorList>
            <person name="Fujii T."/>
            <person name="Koike H."/>
            <person name="Sawayama S."/>
            <person name="Yano S."/>
            <person name="Inoue H."/>
        </authorList>
    </citation>
    <scope>NUCLEOTIDE SEQUENCE [LARGE SCALE GENOMIC DNA]</scope>
    <source>
        <strain evidence="3">Y-94</strain>
    </source>
</reference>
<keyword evidence="3" id="KW-1185">Reference proteome</keyword>
<proteinExistence type="predicted"/>
<organism evidence="2 3">
    <name type="scientific">Talaromyces pinophilus</name>
    <name type="common">Penicillium pinophilum</name>
    <dbReference type="NCBI Taxonomy" id="128442"/>
    <lineage>
        <taxon>Eukaryota</taxon>
        <taxon>Fungi</taxon>
        <taxon>Dikarya</taxon>
        <taxon>Ascomycota</taxon>
        <taxon>Pezizomycotina</taxon>
        <taxon>Eurotiomycetes</taxon>
        <taxon>Eurotiomycetidae</taxon>
        <taxon>Eurotiales</taxon>
        <taxon>Trichocomaceae</taxon>
        <taxon>Talaromyces</taxon>
        <taxon>Talaromyces sect. Talaromyces</taxon>
    </lineage>
</organism>
<evidence type="ECO:0000313" key="3">
    <source>
        <dbReference type="Proteomes" id="UP000053095"/>
    </source>
</evidence>
<dbReference type="InterPro" id="IPR019626">
    <property type="entry name" value="Stress-induced_KGG_rpt"/>
</dbReference>
<evidence type="ECO:0000256" key="1">
    <source>
        <dbReference type="SAM" id="MobiDB-lite"/>
    </source>
</evidence>
<dbReference type="AlphaFoldDB" id="A0A510NV94"/>
<name>A0A510NV94_TALPI</name>
<accession>A0A510NV94</accession>
<sequence length="146" mass="15842">MSGSRQIYTRCAQHLQLWKRSPAKSQSFFPWALPSICTLSSTGLREYATSTQTTRAAHPNPGNFANRPKDELREIGKKGGQKGGRATGVGGFHNMDPGKQREIASKGGRASRRSSGEGKVAGEGGRKRGRPRKGPSSLEDYEDIIV</sequence>
<protein>
    <submittedName>
        <fullName evidence="2">Conidiation-specific protein</fullName>
    </submittedName>
</protein>